<comment type="caution">
    <text evidence="3">The sequence shown here is derived from an EMBL/GenBank/DDBJ whole genome shotgun (WGS) entry which is preliminary data.</text>
</comment>
<protein>
    <submittedName>
        <fullName evidence="3">Amidohydrolase family protein</fullName>
    </submittedName>
</protein>
<dbReference type="Proteomes" id="UP000449678">
    <property type="component" value="Unassembled WGS sequence"/>
</dbReference>
<dbReference type="EMBL" id="WWCO01000005">
    <property type="protein sequence ID" value="MYM34363.1"/>
    <property type="molecule type" value="Genomic_DNA"/>
</dbReference>
<dbReference type="PANTHER" id="PTHR21240:SF28">
    <property type="entry name" value="ISO-OROTATE DECARBOXYLASE (EUROFUNG)"/>
    <property type="match status" value="1"/>
</dbReference>
<gene>
    <name evidence="3" type="ORF">GTP38_08440</name>
</gene>
<proteinExistence type="predicted"/>
<dbReference type="Pfam" id="PF04909">
    <property type="entry name" value="Amidohydro_2"/>
    <property type="match status" value="1"/>
</dbReference>
<name>A0ABW9V488_9BURK</name>
<feature type="domain" description="Amidohydrolase-related" evidence="2">
    <location>
        <begin position="3"/>
        <end position="321"/>
    </location>
</feature>
<organism evidence="3 4">
    <name type="scientific">Duganella lactea</name>
    <dbReference type="NCBI Taxonomy" id="2692173"/>
    <lineage>
        <taxon>Bacteria</taxon>
        <taxon>Pseudomonadati</taxon>
        <taxon>Pseudomonadota</taxon>
        <taxon>Betaproteobacteria</taxon>
        <taxon>Burkholderiales</taxon>
        <taxon>Oxalobacteraceae</taxon>
        <taxon>Telluria group</taxon>
        <taxon>Duganella</taxon>
    </lineage>
</organism>
<evidence type="ECO:0000313" key="4">
    <source>
        <dbReference type="Proteomes" id="UP000449678"/>
    </source>
</evidence>
<dbReference type="Gene3D" id="3.20.20.140">
    <property type="entry name" value="Metal-dependent hydrolases"/>
    <property type="match status" value="1"/>
</dbReference>
<keyword evidence="1" id="KW-0456">Lyase</keyword>
<dbReference type="InterPro" id="IPR032466">
    <property type="entry name" value="Metal_Hydrolase"/>
</dbReference>
<dbReference type="PANTHER" id="PTHR21240">
    <property type="entry name" value="2-AMINO-3-CARBOXYLMUCONATE-6-SEMIALDEHYDE DECARBOXYLASE"/>
    <property type="match status" value="1"/>
</dbReference>
<dbReference type="InterPro" id="IPR006680">
    <property type="entry name" value="Amidohydro-rel"/>
</dbReference>
<evidence type="ECO:0000259" key="2">
    <source>
        <dbReference type="Pfam" id="PF04909"/>
    </source>
</evidence>
<reference evidence="3 4" key="1">
    <citation type="submission" date="2019-12" db="EMBL/GenBank/DDBJ databases">
        <title>Novel species isolated from a subtropical stream in China.</title>
        <authorList>
            <person name="Lu H."/>
        </authorList>
    </citation>
    <scope>NUCLEOTIDE SEQUENCE [LARGE SCALE GENOMIC DNA]</scope>
    <source>
        <strain evidence="3 4">FT94W</strain>
    </source>
</reference>
<dbReference type="SUPFAM" id="SSF51556">
    <property type="entry name" value="Metallo-dependent hydrolases"/>
    <property type="match status" value="1"/>
</dbReference>
<evidence type="ECO:0000313" key="3">
    <source>
        <dbReference type="EMBL" id="MYM34363.1"/>
    </source>
</evidence>
<dbReference type="RefSeq" id="WP_160989760.1">
    <property type="nucleotide sequence ID" value="NZ_WWCO01000005.1"/>
</dbReference>
<accession>A0ABW9V488</accession>
<sequence>MRIDIHGHIVERAYYDELEALPGVTIARRDGGMGALKRDGKYWLPFRDAWFDLDEQLRDMDRKGIDMRILSLSTPSVYPFPAAQRAQICRQQNDTALAFIRQHPSRFRLFATLPLPDAKASLEELERVIQFDEVVGITIGSNIDGMALSDPALEPIWARLNELRLPVFEHPMVPVFGDAMDEFALTVRVGFMLDTSLAMARMIYAGVFERYPDFPFIVGHTGNAFLGLLERLDNGFRNYAECQQHITRLPSEFAKKFYYDTCSFYTPAIMMAREIVGNDRLLFGTDYPFIDRGAEHVEALPLAKEDIDLILGGNARRLLKL</sequence>
<evidence type="ECO:0000256" key="1">
    <source>
        <dbReference type="ARBA" id="ARBA00023239"/>
    </source>
</evidence>
<dbReference type="InterPro" id="IPR032465">
    <property type="entry name" value="ACMSD"/>
</dbReference>
<keyword evidence="4" id="KW-1185">Reference proteome</keyword>